<reference evidence="1" key="1">
    <citation type="submission" date="2023-06" db="EMBL/GenBank/DDBJ databases">
        <title>Conoideocrella luteorostrata (Hypocreales: Clavicipitaceae), a potential biocontrol fungus for elongate hemlock scale in United States Christmas tree production areas.</title>
        <authorList>
            <person name="Barrett H."/>
            <person name="Lovett B."/>
            <person name="Macias A.M."/>
            <person name="Stajich J.E."/>
            <person name="Kasson M.T."/>
        </authorList>
    </citation>
    <scope>NUCLEOTIDE SEQUENCE</scope>
    <source>
        <strain evidence="1">ARSEF 14590</strain>
    </source>
</reference>
<evidence type="ECO:0000313" key="1">
    <source>
        <dbReference type="EMBL" id="KAK2590799.1"/>
    </source>
</evidence>
<keyword evidence="2" id="KW-1185">Reference proteome</keyword>
<proteinExistence type="predicted"/>
<name>A0AAJ0CD38_9HYPO</name>
<organism evidence="1 2">
    <name type="scientific">Conoideocrella luteorostrata</name>
    <dbReference type="NCBI Taxonomy" id="1105319"/>
    <lineage>
        <taxon>Eukaryota</taxon>
        <taxon>Fungi</taxon>
        <taxon>Dikarya</taxon>
        <taxon>Ascomycota</taxon>
        <taxon>Pezizomycotina</taxon>
        <taxon>Sordariomycetes</taxon>
        <taxon>Hypocreomycetidae</taxon>
        <taxon>Hypocreales</taxon>
        <taxon>Clavicipitaceae</taxon>
        <taxon>Conoideocrella</taxon>
    </lineage>
</organism>
<protein>
    <submittedName>
        <fullName evidence="1">Uncharacterized protein</fullName>
    </submittedName>
</protein>
<sequence length="109" mass="12239">MSADGKLRDTRHGVVGFAEEGKGQIKRYSNGQPTRFTFKKRFQVAPNVQITPIFPNPQGAFRTFFLYLLHPSGGPPVDTEGFYLGIFTDVDATVDFEFLAVEIHDIDDK</sequence>
<gene>
    <name evidence="1" type="ORF">QQS21_011520</name>
</gene>
<comment type="caution">
    <text evidence="1">The sequence shown here is derived from an EMBL/GenBank/DDBJ whole genome shotgun (WGS) entry which is preliminary data.</text>
</comment>
<accession>A0AAJ0CD38</accession>
<evidence type="ECO:0000313" key="2">
    <source>
        <dbReference type="Proteomes" id="UP001251528"/>
    </source>
</evidence>
<dbReference type="AlphaFoldDB" id="A0AAJ0CD38"/>
<dbReference type="EMBL" id="JASWJB010000395">
    <property type="protein sequence ID" value="KAK2590799.1"/>
    <property type="molecule type" value="Genomic_DNA"/>
</dbReference>
<dbReference type="Proteomes" id="UP001251528">
    <property type="component" value="Unassembled WGS sequence"/>
</dbReference>